<accession>A0A0F9DAV6</accession>
<proteinExistence type="predicted"/>
<organism evidence="1">
    <name type="scientific">marine sediment metagenome</name>
    <dbReference type="NCBI Taxonomy" id="412755"/>
    <lineage>
        <taxon>unclassified sequences</taxon>
        <taxon>metagenomes</taxon>
        <taxon>ecological metagenomes</taxon>
    </lineage>
</organism>
<reference evidence="1" key="1">
    <citation type="journal article" date="2015" name="Nature">
        <title>Complex archaea that bridge the gap between prokaryotes and eukaryotes.</title>
        <authorList>
            <person name="Spang A."/>
            <person name="Saw J.H."/>
            <person name="Jorgensen S.L."/>
            <person name="Zaremba-Niedzwiedzka K."/>
            <person name="Martijn J."/>
            <person name="Lind A.E."/>
            <person name="van Eijk R."/>
            <person name="Schleper C."/>
            <person name="Guy L."/>
            <person name="Ettema T.J."/>
        </authorList>
    </citation>
    <scope>NUCLEOTIDE SEQUENCE</scope>
</reference>
<comment type="caution">
    <text evidence="1">The sequence shown here is derived from an EMBL/GenBank/DDBJ whole genome shotgun (WGS) entry which is preliminary data.</text>
</comment>
<protein>
    <submittedName>
        <fullName evidence="1">Uncharacterized protein</fullName>
    </submittedName>
</protein>
<feature type="non-terminal residue" evidence="1">
    <location>
        <position position="1"/>
    </location>
</feature>
<sequence>DCITGIEVNGFVLKAFEEELTKL</sequence>
<dbReference type="AlphaFoldDB" id="A0A0F9DAV6"/>
<evidence type="ECO:0000313" key="1">
    <source>
        <dbReference type="EMBL" id="KKL50846.1"/>
    </source>
</evidence>
<dbReference type="EMBL" id="LAZR01032451">
    <property type="protein sequence ID" value="KKL50846.1"/>
    <property type="molecule type" value="Genomic_DNA"/>
</dbReference>
<name>A0A0F9DAV6_9ZZZZ</name>
<gene>
    <name evidence="1" type="ORF">LCGC14_2301440</name>
</gene>